<feature type="non-terminal residue" evidence="1">
    <location>
        <position position="1"/>
    </location>
</feature>
<evidence type="ECO:0000313" key="2">
    <source>
        <dbReference type="Proteomes" id="UP000823775"/>
    </source>
</evidence>
<feature type="non-terminal residue" evidence="1">
    <location>
        <position position="89"/>
    </location>
</feature>
<proteinExistence type="predicted"/>
<protein>
    <submittedName>
        <fullName evidence="1">Uncharacterized protein</fullName>
    </submittedName>
</protein>
<keyword evidence="2" id="KW-1185">Reference proteome</keyword>
<evidence type="ECO:0000313" key="1">
    <source>
        <dbReference type="EMBL" id="MCD9640330.1"/>
    </source>
</evidence>
<dbReference type="Proteomes" id="UP000823775">
    <property type="component" value="Unassembled WGS sequence"/>
</dbReference>
<accession>A0ABS8V1S0</accession>
<organism evidence="1 2">
    <name type="scientific">Datura stramonium</name>
    <name type="common">Jimsonweed</name>
    <name type="synonym">Common thornapple</name>
    <dbReference type="NCBI Taxonomy" id="4076"/>
    <lineage>
        <taxon>Eukaryota</taxon>
        <taxon>Viridiplantae</taxon>
        <taxon>Streptophyta</taxon>
        <taxon>Embryophyta</taxon>
        <taxon>Tracheophyta</taxon>
        <taxon>Spermatophyta</taxon>
        <taxon>Magnoliopsida</taxon>
        <taxon>eudicotyledons</taxon>
        <taxon>Gunneridae</taxon>
        <taxon>Pentapetalae</taxon>
        <taxon>asterids</taxon>
        <taxon>lamiids</taxon>
        <taxon>Solanales</taxon>
        <taxon>Solanaceae</taxon>
        <taxon>Solanoideae</taxon>
        <taxon>Datureae</taxon>
        <taxon>Datura</taxon>
    </lineage>
</organism>
<dbReference type="EMBL" id="JACEIK010003104">
    <property type="protein sequence ID" value="MCD9640330.1"/>
    <property type="molecule type" value="Genomic_DNA"/>
</dbReference>
<comment type="caution">
    <text evidence="1">The sequence shown here is derived from an EMBL/GenBank/DDBJ whole genome shotgun (WGS) entry which is preliminary data.</text>
</comment>
<reference evidence="1 2" key="1">
    <citation type="journal article" date="2021" name="BMC Genomics">
        <title>Datura genome reveals duplications of psychoactive alkaloid biosynthetic genes and high mutation rate following tissue culture.</title>
        <authorList>
            <person name="Rajewski A."/>
            <person name="Carter-House D."/>
            <person name="Stajich J."/>
            <person name="Litt A."/>
        </authorList>
    </citation>
    <scope>NUCLEOTIDE SEQUENCE [LARGE SCALE GENOMIC DNA]</scope>
    <source>
        <strain evidence="1">AR-01</strain>
    </source>
</reference>
<sequence length="89" mass="10245">ASQGHLKKKQLSLMPLLGLTLKKKPSIPLRIDEGLLTLEFLAIREMICELRAGYILNEPERCNLTLLKEFYANWETSFEKSTKVKIRGQ</sequence>
<name>A0ABS8V1S0_DATST</name>
<gene>
    <name evidence="1" type="ORF">HAX54_025606</name>
</gene>